<dbReference type="Gene3D" id="2.50.20.10">
    <property type="entry name" value="Lipoprotein localisation LolA/LolB/LppX"/>
    <property type="match status" value="1"/>
</dbReference>
<evidence type="ECO:0000256" key="1">
    <source>
        <dbReference type="SAM" id="SignalP"/>
    </source>
</evidence>
<keyword evidence="1" id="KW-0732">Signal</keyword>
<dbReference type="EMBL" id="SNVV01000002">
    <property type="protein sequence ID" value="TDN56088.1"/>
    <property type="molecule type" value="Genomic_DNA"/>
</dbReference>
<comment type="caution">
    <text evidence="2">The sequence shown here is derived from an EMBL/GenBank/DDBJ whole genome shotgun (WGS) entry which is preliminary data.</text>
</comment>
<accession>A0A4R6EFJ5</accession>
<proteinExistence type="predicted"/>
<keyword evidence="3" id="KW-1185">Reference proteome</keyword>
<dbReference type="OrthoDB" id="6751304at2"/>
<protein>
    <submittedName>
        <fullName evidence="2">Uncharacterized protein DUF1329</fullName>
    </submittedName>
</protein>
<evidence type="ECO:0000313" key="3">
    <source>
        <dbReference type="Proteomes" id="UP000295129"/>
    </source>
</evidence>
<feature type="chain" id="PRO_5020598020" evidence="1">
    <location>
        <begin position="30"/>
        <end position="463"/>
    </location>
</feature>
<gene>
    <name evidence="2" type="ORF">C7389_10223</name>
</gene>
<dbReference type="CDD" id="cd16329">
    <property type="entry name" value="LolA_like"/>
    <property type="match status" value="1"/>
</dbReference>
<reference evidence="2 3" key="1">
    <citation type="submission" date="2019-03" db="EMBL/GenBank/DDBJ databases">
        <title>Genomic Encyclopedia of Type Strains, Phase IV (KMG-IV): sequencing the most valuable type-strain genomes for metagenomic binning, comparative biology and taxonomic classification.</title>
        <authorList>
            <person name="Goeker M."/>
        </authorList>
    </citation>
    <scope>NUCLEOTIDE SEQUENCE [LARGE SCALE GENOMIC DNA]</scope>
    <source>
        <strain evidence="2 3">DSM 12121</strain>
    </source>
</reference>
<organism evidence="2 3">
    <name type="scientific">Azoarcus indigens</name>
    <dbReference type="NCBI Taxonomy" id="29545"/>
    <lineage>
        <taxon>Bacteria</taxon>
        <taxon>Pseudomonadati</taxon>
        <taxon>Pseudomonadota</taxon>
        <taxon>Betaproteobacteria</taxon>
        <taxon>Rhodocyclales</taxon>
        <taxon>Zoogloeaceae</taxon>
        <taxon>Azoarcus</taxon>
    </lineage>
</organism>
<feature type="signal peptide" evidence="1">
    <location>
        <begin position="1"/>
        <end position="29"/>
    </location>
</feature>
<evidence type="ECO:0000313" key="2">
    <source>
        <dbReference type="EMBL" id="TDN56088.1"/>
    </source>
</evidence>
<dbReference type="AlphaFoldDB" id="A0A4R6EFJ5"/>
<dbReference type="RefSeq" id="WP_133588254.1">
    <property type="nucleotide sequence ID" value="NZ_SNVV01000002.1"/>
</dbReference>
<sequence>MSKFASERLRPLASVLAAVGILGAQPVLAADDAAALGRNLTPLGGESAANADGSIPAWQAGALNSGWAPGKPRADFFKFKDDKPLFTIDASNADKYANKLSEGQLALLRNFKNYRIAVYPSRRHCSAPDFVQQNTKANVGTAKIGSDGWSLAEATVPGIPFPFPKSGIEVLWNAKMKYAGVGLTMPALWIMLSPRASGGDWIEAKSSQTYFYPWGKKGSSKLADLPQVEYYTYFDYTSPTALAGQALIATAYLNKGSDTFYYFPGQRRVRRMPSYSYDAPQVGFENQYTVDEPRVFNGTPDRFDWKLVGKKEMYVGYNAFGMYDPNVDRHKVITPDGVESAATRYELHRVWVIEATVKEGVRHVAPKRRFYVDEDSWALMGAEDYDAQGKLWKVRESFVIPVAETGSCDNPAFVQYDLNSGRVLHDQGSVGAGKDLKWSVEPDDAKLQESFYTPDNLRAISQR</sequence>
<dbReference type="InterPro" id="IPR010752">
    <property type="entry name" value="DUF1329"/>
</dbReference>
<dbReference type="Proteomes" id="UP000295129">
    <property type="component" value="Unassembled WGS sequence"/>
</dbReference>
<name>A0A4R6EFJ5_9RHOO</name>
<dbReference type="Pfam" id="PF07044">
    <property type="entry name" value="DUF1329"/>
    <property type="match status" value="1"/>
</dbReference>